<feature type="region of interest" description="Disordered" evidence="1">
    <location>
        <begin position="43"/>
        <end position="68"/>
    </location>
</feature>
<sequence length="146" mass="16934">MRELNIIEDKGLFGITFKSDDKEEANTVMRAIQRFILTRENISNNNEDYTSKKKSKAKSKAESKKAQTTIEDIQEEIDKRKKESFEEQLQKDNSIISFSEDEEEAHYKIDEDPLSSDSNINRWDFDEDGDKVDGEGNKLLFSEEGI</sequence>
<dbReference type="AlphaFoldDB" id="A0A3B6VJI0"/>
<dbReference type="Proteomes" id="UP000010793">
    <property type="component" value="Chromosome"/>
</dbReference>
<organism evidence="2 3">
    <name type="scientific">Brachyspira pilosicoli P43/6/78</name>
    <dbReference type="NCBI Taxonomy" id="1042417"/>
    <lineage>
        <taxon>Bacteria</taxon>
        <taxon>Pseudomonadati</taxon>
        <taxon>Spirochaetota</taxon>
        <taxon>Spirochaetia</taxon>
        <taxon>Brachyspirales</taxon>
        <taxon>Brachyspiraceae</taxon>
        <taxon>Brachyspira</taxon>
    </lineage>
</organism>
<gene>
    <name evidence="2" type="ORF">BPP43_04005</name>
</gene>
<name>A0A3B6VJI0_BRAPL</name>
<dbReference type="RefSeq" id="WP_015274218.1">
    <property type="nucleotide sequence ID" value="NC_019908.1"/>
</dbReference>
<keyword evidence="3" id="KW-1185">Reference proteome</keyword>
<reference evidence="2 3" key="1">
    <citation type="journal article" date="2013" name="Genome Announc.">
        <title>Complete Genome Sequence of the Porcine Strain Brachyspira pilosicoli P43/6/78(T.).</title>
        <authorList>
            <person name="Lin C."/>
            <person name="den Bakker H.C."/>
            <person name="Suzuki H."/>
            <person name="Lefebure T."/>
            <person name="Ponnala L."/>
            <person name="Sun Q."/>
            <person name="Stanhope M.J."/>
            <person name="Wiedmann M."/>
            <person name="Duhamel G.E."/>
        </authorList>
    </citation>
    <scope>NUCLEOTIDE SEQUENCE [LARGE SCALE GENOMIC DNA]</scope>
    <source>
        <strain evidence="2 3">P43/6/78</strain>
    </source>
</reference>
<dbReference type="EMBL" id="CP002873">
    <property type="protein sequence ID" value="AGA66091.1"/>
    <property type="molecule type" value="Genomic_DNA"/>
</dbReference>
<evidence type="ECO:0000313" key="3">
    <source>
        <dbReference type="Proteomes" id="UP000010793"/>
    </source>
</evidence>
<dbReference type="KEGG" id="bpip:BPP43_04005"/>
<accession>A0A3B6VJI0</accession>
<proteinExistence type="predicted"/>
<evidence type="ECO:0000256" key="1">
    <source>
        <dbReference type="SAM" id="MobiDB-lite"/>
    </source>
</evidence>
<evidence type="ECO:0000313" key="2">
    <source>
        <dbReference type="EMBL" id="AGA66091.1"/>
    </source>
</evidence>
<feature type="region of interest" description="Disordered" evidence="1">
    <location>
        <begin position="112"/>
        <end position="146"/>
    </location>
</feature>
<protein>
    <submittedName>
        <fullName evidence="2">Uncharacterized protein</fullName>
    </submittedName>
</protein>